<gene>
    <name evidence="3 5" type="primary">coaE</name>
    <name evidence="5" type="ORF">GCM10007216_25310</name>
</gene>
<evidence type="ECO:0000256" key="1">
    <source>
        <dbReference type="ARBA" id="ARBA00022741"/>
    </source>
</evidence>
<name>A0ABQ1P8Z9_9BACI</name>
<dbReference type="Pfam" id="PF01121">
    <property type="entry name" value="CoaE"/>
    <property type="match status" value="1"/>
</dbReference>
<dbReference type="GO" id="GO:0016301">
    <property type="term" value="F:kinase activity"/>
    <property type="evidence" value="ECO:0007669"/>
    <property type="project" value="UniProtKB-KW"/>
</dbReference>
<proteinExistence type="inferred from homology"/>
<dbReference type="SUPFAM" id="SSF52540">
    <property type="entry name" value="P-loop containing nucleoside triphosphate hydrolases"/>
    <property type="match status" value="1"/>
</dbReference>
<keyword evidence="1 3" id="KW-0547">Nucleotide-binding</keyword>
<comment type="caution">
    <text evidence="5">The sequence shown here is derived from an EMBL/GenBank/DDBJ whole genome shotgun (WGS) entry which is preliminary data.</text>
</comment>
<organism evidence="5 6">
    <name type="scientific">Thalassobacillus devorans</name>
    <dbReference type="NCBI Taxonomy" id="279813"/>
    <lineage>
        <taxon>Bacteria</taxon>
        <taxon>Bacillati</taxon>
        <taxon>Bacillota</taxon>
        <taxon>Bacilli</taxon>
        <taxon>Bacillales</taxon>
        <taxon>Bacillaceae</taxon>
        <taxon>Thalassobacillus</taxon>
    </lineage>
</organism>
<keyword evidence="3 5" id="KW-0418">Kinase</keyword>
<dbReference type="Gene3D" id="3.40.50.300">
    <property type="entry name" value="P-loop containing nucleotide triphosphate hydrolases"/>
    <property type="match status" value="1"/>
</dbReference>
<dbReference type="InterPro" id="IPR027417">
    <property type="entry name" value="P-loop_NTPase"/>
</dbReference>
<dbReference type="EC" id="2.7.1.24" evidence="3 4"/>
<dbReference type="RefSeq" id="WP_062447224.1">
    <property type="nucleotide sequence ID" value="NZ_BMCJ01000004.1"/>
</dbReference>
<dbReference type="HAMAP" id="MF_00376">
    <property type="entry name" value="Dephospho_CoA_kinase"/>
    <property type="match status" value="1"/>
</dbReference>
<keyword evidence="3" id="KW-0173">Coenzyme A biosynthesis</keyword>
<keyword evidence="2 3" id="KW-0067">ATP-binding</keyword>
<dbReference type="InterPro" id="IPR001977">
    <property type="entry name" value="Depp_CoAkinase"/>
</dbReference>
<keyword evidence="3" id="KW-0808">Transferase</keyword>
<dbReference type="CDD" id="cd02022">
    <property type="entry name" value="DPCK"/>
    <property type="match status" value="1"/>
</dbReference>
<dbReference type="EMBL" id="BMCJ01000004">
    <property type="protein sequence ID" value="GGC93530.1"/>
    <property type="molecule type" value="Genomic_DNA"/>
</dbReference>
<dbReference type="PANTHER" id="PTHR10695">
    <property type="entry name" value="DEPHOSPHO-COA KINASE-RELATED"/>
    <property type="match status" value="1"/>
</dbReference>
<comment type="subcellular location">
    <subcellularLocation>
        <location evidence="3">Cytoplasm</location>
    </subcellularLocation>
</comment>
<evidence type="ECO:0000256" key="2">
    <source>
        <dbReference type="ARBA" id="ARBA00022840"/>
    </source>
</evidence>
<comment type="function">
    <text evidence="3">Catalyzes the phosphorylation of the 3'-hydroxyl group of dephosphocoenzyme A to form coenzyme A.</text>
</comment>
<keyword evidence="3" id="KW-0963">Cytoplasm</keyword>
<comment type="pathway">
    <text evidence="3">Cofactor biosynthesis; coenzyme A biosynthesis; CoA from (R)-pantothenate: step 5/5.</text>
</comment>
<evidence type="ECO:0000256" key="3">
    <source>
        <dbReference type="HAMAP-Rule" id="MF_00376"/>
    </source>
</evidence>
<accession>A0ABQ1P8Z9</accession>
<evidence type="ECO:0000313" key="5">
    <source>
        <dbReference type="EMBL" id="GGC93530.1"/>
    </source>
</evidence>
<reference evidence="6" key="1">
    <citation type="journal article" date="2019" name="Int. J. Syst. Evol. Microbiol.">
        <title>The Global Catalogue of Microorganisms (GCM) 10K type strain sequencing project: providing services to taxonomists for standard genome sequencing and annotation.</title>
        <authorList>
            <consortium name="The Broad Institute Genomics Platform"/>
            <consortium name="The Broad Institute Genome Sequencing Center for Infectious Disease"/>
            <person name="Wu L."/>
            <person name="Ma J."/>
        </authorList>
    </citation>
    <scope>NUCLEOTIDE SEQUENCE [LARGE SCALE GENOMIC DNA]</scope>
    <source>
        <strain evidence="6">CCM 7282</strain>
    </source>
</reference>
<evidence type="ECO:0000256" key="4">
    <source>
        <dbReference type="NCBIfam" id="TIGR00152"/>
    </source>
</evidence>
<comment type="similarity">
    <text evidence="3">Belongs to the CoaE family.</text>
</comment>
<dbReference type="PROSITE" id="PS51219">
    <property type="entry name" value="DPCK"/>
    <property type="match status" value="1"/>
</dbReference>
<comment type="catalytic activity">
    <reaction evidence="3">
        <text>3'-dephospho-CoA + ATP = ADP + CoA + H(+)</text>
        <dbReference type="Rhea" id="RHEA:18245"/>
        <dbReference type="ChEBI" id="CHEBI:15378"/>
        <dbReference type="ChEBI" id="CHEBI:30616"/>
        <dbReference type="ChEBI" id="CHEBI:57287"/>
        <dbReference type="ChEBI" id="CHEBI:57328"/>
        <dbReference type="ChEBI" id="CHEBI:456216"/>
        <dbReference type="EC" id="2.7.1.24"/>
    </reaction>
</comment>
<evidence type="ECO:0000313" key="6">
    <source>
        <dbReference type="Proteomes" id="UP000619534"/>
    </source>
</evidence>
<protein>
    <recommendedName>
        <fullName evidence="3 4">Dephospho-CoA kinase</fullName>
        <ecNumber evidence="3 4">2.7.1.24</ecNumber>
    </recommendedName>
    <alternativeName>
        <fullName evidence="3">Dephosphocoenzyme A kinase</fullName>
    </alternativeName>
</protein>
<keyword evidence="6" id="KW-1185">Reference proteome</keyword>
<dbReference type="PANTHER" id="PTHR10695:SF46">
    <property type="entry name" value="BIFUNCTIONAL COENZYME A SYNTHASE-RELATED"/>
    <property type="match status" value="1"/>
</dbReference>
<feature type="binding site" evidence="3">
    <location>
        <begin position="12"/>
        <end position="17"/>
    </location>
    <ligand>
        <name>ATP</name>
        <dbReference type="ChEBI" id="CHEBI:30616"/>
    </ligand>
</feature>
<sequence length="200" mass="22735">MTLVIGLTGSIASGKSTVSLMFDDYNIPVIDADKLSREVVKPGEKAYQEIVTEFGETILREDGAIDRKKLGSIVFQDEEKRKVLNDIVHPAVRQRMIEQRDYYCKQDIPAVVLDIPLLFESKLTHFVDKTIVVYVDEGVQLNRLVERDDSSREEALQRIKAQLPVKEKAEMANEVIDNNGSIQESYQQLNAILKKWKVIG</sequence>
<dbReference type="Proteomes" id="UP000619534">
    <property type="component" value="Unassembled WGS sequence"/>
</dbReference>
<dbReference type="NCBIfam" id="TIGR00152">
    <property type="entry name" value="dephospho-CoA kinase"/>
    <property type="match status" value="1"/>
</dbReference>